<keyword evidence="2" id="KW-1185">Reference proteome</keyword>
<reference evidence="1" key="1">
    <citation type="submission" date="2019-10" db="EMBL/GenBank/DDBJ databases">
        <authorList>
            <consortium name="DOE Joint Genome Institute"/>
            <person name="Kuo A."/>
            <person name="Miyauchi S."/>
            <person name="Kiss E."/>
            <person name="Drula E."/>
            <person name="Kohler A."/>
            <person name="Sanchez-Garcia M."/>
            <person name="Andreopoulos B."/>
            <person name="Barry K.W."/>
            <person name="Bonito G."/>
            <person name="Buee M."/>
            <person name="Carver A."/>
            <person name="Chen C."/>
            <person name="Cichocki N."/>
            <person name="Clum A."/>
            <person name="Culley D."/>
            <person name="Crous P.W."/>
            <person name="Fauchery L."/>
            <person name="Girlanda M."/>
            <person name="Hayes R."/>
            <person name="Keri Z."/>
            <person name="LaButti K."/>
            <person name="Lipzen A."/>
            <person name="Lombard V."/>
            <person name="Magnuson J."/>
            <person name="Maillard F."/>
            <person name="Morin E."/>
            <person name="Murat C."/>
            <person name="Nolan M."/>
            <person name="Ohm R."/>
            <person name="Pangilinan J."/>
            <person name="Pereira M."/>
            <person name="Perotto S."/>
            <person name="Peter M."/>
            <person name="Riley R."/>
            <person name="Sitrit Y."/>
            <person name="Stielow B."/>
            <person name="Szollosi G."/>
            <person name="Zifcakova L."/>
            <person name="Stursova M."/>
            <person name="Spatafora J.W."/>
            <person name="Tedersoo L."/>
            <person name="Vaario L.-M."/>
            <person name="Yamada A."/>
            <person name="Yan M."/>
            <person name="Wang P."/>
            <person name="Xu J."/>
            <person name="Bruns T."/>
            <person name="Baldrian P."/>
            <person name="Vilgalys R."/>
            <person name="Henrissat B."/>
            <person name="Grigoriev I.V."/>
            <person name="Hibbett D."/>
            <person name="Nagy L.G."/>
            <person name="Martin F.M."/>
        </authorList>
    </citation>
    <scope>NUCLEOTIDE SEQUENCE</scope>
    <source>
        <strain evidence="1">Prilba</strain>
    </source>
</reference>
<dbReference type="OrthoDB" id="2104739at2759"/>
<gene>
    <name evidence="1" type="ORF">DFH94DRAFT_721683</name>
</gene>
<sequence length="334" mass="38090">MAQPLPQDLPEIFNASVKSLEIKLAYSKVLEIEQDANSEQDLVRARVIGYLIREGPSMRASEYVAEEVISCENREQLYKIGEMFIHHFIRAFKRIRRYVPTPSCNSSCSSFEPEKEQIRDIPCKNLFRNAKETALLRDGNQCLVTGRYDFEKEYPNKRTRLTHTKCTYIFPPSINMNISGANDNKCEYGTSFWAIMKCFGYEDIPKKLMGDGIHTLDNVMTLSLDMHAFFNSLFVWFEAVDGEENMYNIVAVHPGCLHDCEANPTTFTIQNPKYPLPNPEYLRIHAACCRVAQLSGATEYIENTCNYLDDIGVMSQDGSSAHALMFALQPLAQK</sequence>
<protein>
    <recommendedName>
        <fullName evidence="3">HNH nuclease domain-containing protein</fullName>
    </recommendedName>
</protein>
<dbReference type="Proteomes" id="UP000759537">
    <property type="component" value="Unassembled WGS sequence"/>
</dbReference>
<organism evidence="1 2">
    <name type="scientific">Russula ochroleuca</name>
    <dbReference type="NCBI Taxonomy" id="152965"/>
    <lineage>
        <taxon>Eukaryota</taxon>
        <taxon>Fungi</taxon>
        <taxon>Dikarya</taxon>
        <taxon>Basidiomycota</taxon>
        <taxon>Agaricomycotina</taxon>
        <taxon>Agaricomycetes</taxon>
        <taxon>Russulales</taxon>
        <taxon>Russulaceae</taxon>
        <taxon>Russula</taxon>
    </lineage>
</organism>
<accession>A0A9P5TBA7</accession>
<comment type="caution">
    <text evidence="1">The sequence shown here is derived from an EMBL/GenBank/DDBJ whole genome shotgun (WGS) entry which is preliminary data.</text>
</comment>
<evidence type="ECO:0008006" key="3">
    <source>
        <dbReference type="Google" id="ProtNLM"/>
    </source>
</evidence>
<evidence type="ECO:0000313" key="2">
    <source>
        <dbReference type="Proteomes" id="UP000759537"/>
    </source>
</evidence>
<name>A0A9P5TBA7_9AGAM</name>
<proteinExistence type="predicted"/>
<dbReference type="AlphaFoldDB" id="A0A9P5TBA7"/>
<evidence type="ECO:0000313" key="1">
    <source>
        <dbReference type="EMBL" id="KAF8483424.1"/>
    </source>
</evidence>
<dbReference type="EMBL" id="WHVB01000004">
    <property type="protein sequence ID" value="KAF8483424.1"/>
    <property type="molecule type" value="Genomic_DNA"/>
</dbReference>
<reference evidence="1" key="2">
    <citation type="journal article" date="2020" name="Nat. Commun.">
        <title>Large-scale genome sequencing of mycorrhizal fungi provides insights into the early evolution of symbiotic traits.</title>
        <authorList>
            <person name="Miyauchi S."/>
            <person name="Kiss E."/>
            <person name="Kuo A."/>
            <person name="Drula E."/>
            <person name="Kohler A."/>
            <person name="Sanchez-Garcia M."/>
            <person name="Morin E."/>
            <person name="Andreopoulos B."/>
            <person name="Barry K.W."/>
            <person name="Bonito G."/>
            <person name="Buee M."/>
            <person name="Carver A."/>
            <person name="Chen C."/>
            <person name="Cichocki N."/>
            <person name="Clum A."/>
            <person name="Culley D."/>
            <person name="Crous P.W."/>
            <person name="Fauchery L."/>
            <person name="Girlanda M."/>
            <person name="Hayes R.D."/>
            <person name="Keri Z."/>
            <person name="LaButti K."/>
            <person name="Lipzen A."/>
            <person name="Lombard V."/>
            <person name="Magnuson J."/>
            <person name="Maillard F."/>
            <person name="Murat C."/>
            <person name="Nolan M."/>
            <person name="Ohm R.A."/>
            <person name="Pangilinan J."/>
            <person name="Pereira M.F."/>
            <person name="Perotto S."/>
            <person name="Peter M."/>
            <person name="Pfister S."/>
            <person name="Riley R."/>
            <person name="Sitrit Y."/>
            <person name="Stielow J.B."/>
            <person name="Szollosi G."/>
            <person name="Zifcakova L."/>
            <person name="Stursova M."/>
            <person name="Spatafora J.W."/>
            <person name="Tedersoo L."/>
            <person name="Vaario L.M."/>
            <person name="Yamada A."/>
            <person name="Yan M."/>
            <person name="Wang P."/>
            <person name="Xu J."/>
            <person name="Bruns T."/>
            <person name="Baldrian P."/>
            <person name="Vilgalys R."/>
            <person name="Dunand C."/>
            <person name="Henrissat B."/>
            <person name="Grigoriev I.V."/>
            <person name="Hibbett D."/>
            <person name="Nagy L.G."/>
            <person name="Martin F.M."/>
        </authorList>
    </citation>
    <scope>NUCLEOTIDE SEQUENCE</scope>
    <source>
        <strain evidence="1">Prilba</strain>
    </source>
</reference>